<dbReference type="GO" id="GO:0046872">
    <property type="term" value="F:metal ion binding"/>
    <property type="evidence" value="ECO:0007669"/>
    <property type="project" value="UniProtKB-KW"/>
</dbReference>
<dbReference type="PIRSF" id="PIRSF005457">
    <property type="entry name" value="Glx"/>
    <property type="match status" value="1"/>
</dbReference>
<dbReference type="GO" id="GO:0019243">
    <property type="term" value="P:methylglyoxal catabolic process to D-lactate via S-lactoyl-glutathione"/>
    <property type="evidence" value="ECO:0007669"/>
    <property type="project" value="InterPro"/>
</dbReference>
<feature type="domain" description="Metallo-beta-lactamase" evidence="10">
    <location>
        <begin position="68"/>
        <end position="227"/>
    </location>
</feature>
<dbReference type="SUPFAM" id="SSF56281">
    <property type="entry name" value="Metallo-hydrolase/oxidoreductase"/>
    <property type="match status" value="1"/>
</dbReference>
<dbReference type="HAMAP" id="MF_01374">
    <property type="entry name" value="Glyoxalase_2"/>
    <property type="match status" value="1"/>
</dbReference>
<keyword evidence="8" id="KW-0862">Zinc</keyword>
<comment type="cofactor">
    <cofactor evidence="2">
        <name>Zn(2+)</name>
        <dbReference type="ChEBI" id="CHEBI:29105"/>
    </cofactor>
</comment>
<evidence type="ECO:0000256" key="9">
    <source>
        <dbReference type="ARBA" id="ARBA00031044"/>
    </source>
</evidence>
<evidence type="ECO:0000313" key="11">
    <source>
        <dbReference type="EMBL" id="RHZ55981.1"/>
    </source>
</evidence>
<dbReference type="UniPathway" id="UPA00619">
    <property type="reaction ID" value="UER00676"/>
</dbReference>
<sequence length="306" mass="34662">MIYRLRDSLHCWKFKDSASFNLTGNFFKSYDYMIKIFSIFSSKFTKINSFHSSNSRTMKVIPIPVLEDNYSYLIIDQDTKEAAVVDPVEPAKILPLVEQQGVTLKHLITTHHHHDHSGGNEKLVSLRPGLKVYGSDDRIPALNHPVKDGDEFKIGNISAKALYTVCHTSGSVSFYLQDKDDKAVFTGDTLFIGGCGKFFEGTAEQMHNSLINVLGNLPQDTKVYCGHEYTASNLRFAASIEPENQFLIEKSHWVSKNSKTVPSTIGDELKFNPFMRVNEDSVKKATKQEDPVEVMRALREMKNNFR</sequence>
<evidence type="ECO:0000256" key="3">
    <source>
        <dbReference type="ARBA" id="ARBA00004963"/>
    </source>
</evidence>
<dbReference type="Pfam" id="PF16123">
    <property type="entry name" value="HAGH_C"/>
    <property type="match status" value="1"/>
</dbReference>
<organism evidence="11 12">
    <name type="scientific">Diversispora epigaea</name>
    <dbReference type="NCBI Taxonomy" id="1348612"/>
    <lineage>
        <taxon>Eukaryota</taxon>
        <taxon>Fungi</taxon>
        <taxon>Fungi incertae sedis</taxon>
        <taxon>Mucoromycota</taxon>
        <taxon>Glomeromycotina</taxon>
        <taxon>Glomeromycetes</taxon>
        <taxon>Diversisporales</taxon>
        <taxon>Diversisporaceae</taxon>
        <taxon>Diversispora</taxon>
    </lineage>
</organism>
<dbReference type="SMART" id="SM00849">
    <property type="entry name" value="Lactamase_B"/>
    <property type="match status" value="1"/>
</dbReference>
<comment type="pathway">
    <text evidence="3">Secondary metabolite metabolism; methylglyoxal degradation; (R)-lactate from methylglyoxal: step 2/2.</text>
</comment>
<dbReference type="OrthoDB" id="515692at2759"/>
<evidence type="ECO:0000256" key="5">
    <source>
        <dbReference type="ARBA" id="ARBA00011917"/>
    </source>
</evidence>
<dbReference type="EMBL" id="PQFF01000363">
    <property type="protein sequence ID" value="RHZ55981.1"/>
    <property type="molecule type" value="Genomic_DNA"/>
</dbReference>
<gene>
    <name evidence="11" type="ORF">Glove_408g10</name>
</gene>
<evidence type="ECO:0000256" key="7">
    <source>
        <dbReference type="ARBA" id="ARBA00022801"/>
    </source>
</evidence>
<dbReference type="AlphaFoldDB" id="A0A397GYC8"/>
<dbReference type="InterPro" id="IPR017782">
    <property type="entry name" value="Hydroxyacylglutathione_Hdrlase"/>
</dbReference>
<dbReference type="NCBIfam" id="TIGR03413">
    <property type="entry name" value="GSH_gloB"/>
    <property type="match status" value="1"/>
</dbReference>
<comment type="similarity">
    <text evidence="4">Belongs to the metallo-beta-lactamase superfamily. Glyoxalase II family.</text>
</comment>
<dbReference type="InterPro" id="IPR001279">
    <property type="entry name" value="Metallo-B-lactamas"/>
</dbReference>
<evidence type="ECO:0000256" key="1">
    <source>
        <dbReference type="ARBA" id="ARBA00001623"/>
    </source>
</evidence>
<comment type="caution">
    <text evidence="11">The sequence shown here is derived from an EMBL/GenBank/DDBJ whole genome shotgun (WGS) entry which is preliminary data.</text>
</comment>
<evidence type="ECO:0000256" key="4">
    <source>
        <dbReference type="ARBA" id="ARBA00006759"/>
    </source>
</evidence>
<evidence type="ECO:0000313" key="12">
    <source>
        <dbReference type="Proteomes" id="UP000266861"/>
    </source>
</evidence>
<dbReference type="GO" id="GO:0004416">
    <property type="term" value="F:hydroxyacylglutathione hydrolase activity"/>
    <property type="evidence" value="ECO:0007669"/>
    <property type="project" value="UniProtKB-EC"/>
</dbReference>
<proteinExistence type="inferred from homology"/>
<dbReference type="Proteomes" id="UP000266861">
    <property type="component" value="Unassembled WGS sequence"/>
</dbReference>
<evidence type="ECO:0000256" key="6">
    <source>
        <dbReference type="ARBA" id="ARBA00022723"/>
    </source>
</evidence>
<evidence type="ECO:0000256" key="8">
    <source>
        <dbReference type="ARBA" id="ARBA00022833"/>
    </source>
</evidence>
<protein>
    <recommendedName>
        <fullName evidence="5">hydroxyacylglutathione hydrolase</fullName>
        <ecNumber evidence="5">3.1.2.6</ecNumber>
    </recommendedName>
    <alternativeName>
        <fullName evidence="9">Glyoxalase II</fullName>
    </alternativeName>
</protein>
<evidence type="ECO:0000256" key="2">
    <source>
        <dbReference type="ARBA" id="ARBA00001947"/>
    </source>
</evidence>
<dbReference type="EC" id="3.1.2.6" evidence="5"/>
<evidence type="ECO:0000259" key="10">
    <source>
        <dbReference type="SMART" id="SM00849"/>
    </source>
</evidence>
<dbReference type="PANTHER" id="PTHR11935:SF94">
    <property type="entry name" value="TENZING NORGAY, ISOFORM C"/>
    <property type="match status" value="1"/>
</dbReference>
<dbReference type="Gene3D" id="3.60.15.10">
    <property type="entry name" value="Ribonuclease Z/Hydroxyacylglutathione hydrolase-like"/>
    <property type="match status" value="1"/>
</dbReference>
<keyword evidence="6" id="KW-0479">Metal-binding</keyword>
<dbReference type="InterPro" id="IPR032282">
    <property type="entry name" value="HAGH_C"/>
</dbReference>
<dbReference type="InterPro" id="IPR036866">
    <property type="entry name" value="RibonucZ/Hydroxyglut_hydro"/>
</dbReference>
<dbReference type="CDD" id="cd07723">
    <property type="entry name" value="hydroxyacylglutathione_hydrolase_MBL-fold"/>
    <property type="match status" value="1"/>
</dbReference>
<keyword evidence="7" id="KW-0378">Hydrolase</keyword>
<dbReference type="Pfam" id="PF00753">
    <property type="entry name" value="Lactamase_B"/>
    <property type="match status" value="1"/>
</dbReference>
<keyword evidence="12" id="KW-1185">Reference proteome</keyword>
<comment type="catalytic activity">
    <reaction evidence="1">
        <text>an S-(2-hydroxyacyl)glutathione + H2O = a 2-hydroxy carboxylate + glutathione + H(+)</text>
        <dbReference type="Rhea" id="RHEA:21864"/>
        <dbReference type="ChEBI" id="CHEBI:15377"/>
        <dbReference type="ChEBI" id="CHEBI:15378"/>
        <dbReference type="ChEBI" id="CHEBI:57925"/>
        <dbReference type="ChEBI" id="CHEBI:58896"/>
        <dbReference type="ChEBI" id="CHEBI:71261"/>
        <dbReference type="EC" id="3.1.2.6"/>
    </reaction>
</comment>
<dbReference type="PANTHER" id="PTHR11935">
    <property type="entry name" value="BETA LACTAMASE DOMAIN"/>
    <property type="match status" value="1"/>
</dbReference>
<accession>A0A397GYC8</accession>
<dbReference type="FunFam" id="3.60.15.10:FF:000019">
    <property type="entry name" value="Hydroxyacylglutathione hydrolase, mitochondrial"/>
    <property type="match status" value="1"/>
</dbReference>
<dbReference type="STRING" id="1348612.A0A397GYC8"/>
<reference evidence="11 12" key="1">
    <citation type="submission" date="2018-08" db="EMBL/GenBank/DDBJ databases">
        <title>Genome and evolution of the arbuscular mycorrhizal fungus Diversispora epigaea (formerly Glomus versiforme) and its bacterial endosymbionts.</title>
        <authorList>
            <person name="Sun X."/>
            <person name="Fei Z."/>
            <person name="Harrison M."/>
        </authorList>
    </citation>
    <scope>NUCLEOTIDE SEQUENCE [LARGE SCALE GENOMIC DNA]</scope>
    <source>
        <strain evidence="11 12">IT104</strain>
    </source>
</reference>
<dbReference type="InterPro" id="IPR035680">
    <property type="entry name" value="Clx_II_MBL"/>
</dbReference>
<name>A0A397GYC8_9GLOM</name>